<sequence>MSRAQPEHSTLQPIGEKLKAFREGFSSTCNNLGLESTLESLNRFDNEDLQNVCFDLVSALRSIPDLRTLPSPNRHKSFLSDILRLNTVISSDDFDIGILVPLLRAVLNTEPDNIIRDRIYSTVTASTPSPKPIPFLNQTPRCKEGDNPLYSDNIGWRDWPKSAQEKEVLQWLTGKVDMLREHLTRDLLICGSTQDRNILARPSQPLEGSVASRKLDVAIVSSSQNQPLQRAHWSHVLIPGELKSNGDLDTVSKTWRDLGRYVREVFTAQETRRYVLAFTLCGTTMRAWEFDRVGATASKPFDINRDGLRFLTVFAGYLLMNRTQLGYDPSIKLGPDGTHYIEITRNGKPERLVLNELMKRSPCVAGRATTCWKAHREGDESTMPLVVKDSWQYPERDEEGVLLQEALENGVTNIARHYFHETVEVGGHVDDTSASIRRDLDLSSARYHRSARSGTAANNEEDPALRGRTHFTTVGRKRPSSHMAFETGLPPPKRNCSSSPSKSQGFSALQNRVHRRVVVQDYGKPLYKASCHPVMLAALRCCLEGYQSLYMRTGLLQGDISTGNLLMGEEKDASIYPGFLIDLDLAIREKRDQPSGAWGKTGTRAFMPIGQLLGDAPSFVQGLESFFWVLFWICIHYNGPGDRGRVVEEFDEWNYVSMEELAKLKLGTVSDDGIFQSTMDKFTDYYKPLKHWVDELRRAIFPNGKIRRKEDKGLFEYSKYCRMHKRP</sequence>
<evidence type="ECO:0000313" key="3">
    <source>
        <dbReference type="EMBL" id="PLB53266.1"/>
    </source>
</evidence>
<comment type="caution">
    <text evidence="3">The sequence shown here is derived from an EMBL/GenBank/DDBJ whole genome shotgun (WGS) entry which is preliminary data.</text>
</comment>
<feature type="domain" description="Fungal-type protein kinase" evidence="2">
    <location>
        <begin position="214"/>
        <end position="634"/>
    </location>
</feature>
<dbReference type="Pfam" id="PF17667">
    <property type="entry name" value="Pkinase_fungal"/>
    <property type="match status" value="1"/>
</dbReference>
<accession>A0A2I2GK51</accession>
<feature type="compositionally biased region" description="Polar residues" evidence="1">
    <location>
        <begin position="495"/>
        <end position="507"/>
    </location>
</feature>
<dbReference type="OrthoDB" id="5584477at2759"/>
<dbReference type="RefSeq" id="XP_024708568.1">
    <property type="nucleotide sequence ID" value="XM_024852129.1"/>
</dbReference>
<dbReference type="Proteomes" id="UP000234275">
    <property type="component" value="Unassembled WGS sequence"/>
</dbReference>
<name>A0A2I2GK51_9EURO</name>
<evidence type="ECO:0000313" key="4">
    <source>
        <dbReference type="Proteomes" id="UP000234275"/>
    </source>
</evidence>
<evidence type="ECO:0000256" key="1">
    <source>
        <dbReference type="SAM" id="MobiDB-lite"/>
    </source>
</evidence>
<dbReference type="VEuPathDB" id="FungiDB:P170DRAFT_463021"/>
<dbReference type="EMBL" id="MSFO01000002">
    <property type="protein sequence ID" value="PLB53266.1"/>
    <property type="molecule type" value="Genomic_DNA"/>
</dbReference>
<proteinExistence type="predicted"/>
<evidence type="ECO:0000259" key="2">
    <source>
        <dbReference type="Pfam" id="PF17667"/>
    </source>
</evidence>
<protein>
    <recommendedName>
        <fullName evidence="2">Fungal-type protein kinase domain-containing protein</fullName>
    </recommendedName>
</protein>
<dbReference type="PANTHER" id="PTHR38248:SF2">
    <property type="entry name" value="FUNK1 11"/>
    <property type="match status" value="1"/>
</dbReference>
<organism evidence="3 4">
    <name type="scientific">Aspergillus steynii IBT 23096</name>
    <dbReference type="NCBI Taxonomy" id="1392250"/>
    <lineage>
        <taxon>Eukaryota</taxon>
        <taxon>Fungi</taxon>
        <taxon>Dikarya</taxon>
        <taxon>Ascomycota</taxon>
        <taxon>Pezizomycotina</taxon>
        <taxon>Eurotiomycetes</taxon>
        <taxon>Eurotiomycetidae</taxon>
        <taxon>Eurotiales</taxon>
        <taxon>Aspergillaceae</taxon>
        <taxon>Aspergillus</taxon>
        <taxon>Aspergillus subgen. Circumdati</taxon>
    </lineage>
</organism>
<dbReference type="AlphaFoldDB" id="A0A2I2GK51"/>
<dbReference type="PANTHER" id="PTHR38248">
    <property type="entry name" value="FUNK1 6"/>
    <property type="match status" value="1"/>
</dbReference>
<keyword evidence="4" id="KW-1185">Reference proteome</keyword>
<dbReference type="SUPFAM" id="SSF56112">
    <property type="entry name" value="Protein kinase-like (PK-like)"/>
    <property type="match status" value="1"/>
</dbReference>
<dbReference type="STRING" id="1392250.A0A2I2GK51"/>
<feature type="region of interest" description="Disordered" evidence="1">
    <location>
        <begin position="475"/>
        <end position="507"/>
    </location>
</feature>
<dbReference type="InterPro" id="IPR040976">
    <property type="entry name" value="Pkinase_fungal"/>
</dbReference>
<reference evidence="3 4" key="1">
    <citation type="submission" date="2016-12" db="EMBL/GenBank/DDBJ databases">
        <title>The genomes of Aspergillus section Nigri reveals drivers in fungal speciation.</title>
        <authorList>
            <consortium name="DOE Joint Genome Institute"/>
            <person name="Vesth T.C."/>
            <person name="Nybo J."/>
            <person name="Theobald S."/>
            <person name="Brandl J."/>
            <person name="Frisvad J.C."/>
            <person name="Nielsen K.F."/>
            <person name="Lyhne E.K."/>
            <person name="Kogle M.E."/>
            <person name="Kuo A."/>
            <person name="Riley R."/>
            <person name="Clum A."/>
            <person name="Nolan M."/>
            <person name="Lipzen A."/>
            <person name="Salamov A."/>
            <person name="Henrissat B."/>
            <person name="Wiebenga A."/>
            <person name="De Vries R.P."/>
            <person name="Grigoriev I.V."/>
            <person name="Mortensen U.H."/>
            <person name="Andersen M.R."/>
            <person name="Baker S.E."/>
        </authorList>
    </citation>
    <scope>NUCLEOTIDE SEQUENCE [LARGE SCALE GENOMIC DNA]</scope>
    <source>
        <strain evidence="3 4">IBT 23096</strain>
    </source>
</reference>
<dbReference type="InterPro" id="IPR011009">
    <property type="entry name" value="Kinase-like_dom_sf"/>
</dbReference>
<dbReference type="GeneID" id="36559827"/>
<gene>
    <name evidence="3" type="ORF">P170DRAFT_463021</name>
</gene>